<organism evidence="2">
    <name type="scientific">Camponotus floridanus</name>
    <name type="common">Florida carpenter ant</name>
    <dbReference type="NCBI Taxonomy" id="104421"/>
    <lineage>
        <taxon>Eukaryota</taxon>
        <taxon>Metazoa</taxon>
        <taxon>Ecdysozoa</taxon>
        <taxon>Arthropoda</taxon>
        <taxon>Hexapoda</taxon>
        <taxon>Insecta</taxon>
        <taxon>Pterygota</taxon>
        <taxon>Neoptera</taxon>
        <taxon>Endopterygota</taxon>
        <taxon>Hymenoptera</taxon>
        <taxon>Apocrita</taxon>
        <taxon>Aculeata</taxon>
        <taxon>Formicoidea</taxon>
        <taxon>Formicidae</taxon>
        <taxon>Formicinae</taxon>
        <taxon>Camponotus</taxon>
    </lineage>
</organism>
<reference evidence="1 2" key="1">
    <citation type="journal article" date="2010" name="Science">
        <title>Genomic comparison of the ants Camponotus floridanus and Harpegnathos saltator.</title>
        <authorList>
            <person name="Bonasio R."/>
            <person name="Zhang G."/>
            <person name="Ye C."/>
            <person name="Mutti N.S."/>
            <person name="Fang X."/>
            <person name="Qin N."/>
            <person name="Donahue G."/>
            <person name="Yang P."/>
            <person name="Li Q."/>
            <person name="Li C."/>
            <person name="Zhang P."/>
            <person name="Huang Z."/>
            <person name="Berger S.L."/>
            <person name="Reinberg D."/>
            <person name="Wang J."/>
            <person name="Liebig J."/>
        </authorList>
    </citation>
    <scope>NUCLEOTIDE SEQUENCE [LARGE SCALE GENOMIC DNA]</scope>
    <source>
        <strain evidence="2">C129</strain>
    </source>
</reference>
<accession>E2AAS4</accession>
<sequence>HAEIREHGAGNCIPLQNINILRCSSNVSKK</sequence>
<dbReference type="Proteomes" id="UP000000311">
    <property type="component" value="Unassembled WGS sequence"/>
</dbReference>
<proteinExistence type="predicted"/>
<name>E2AAS4_CAMFO</name>
<gene>
    <name evidence="1" type="ORF">EAG_12095</name>
</gene>
<dbReference type="InParanoid" id="E2AAS4"/>
<evidence type="ECO:0000313" key="2">
    <source>
        <dbReference type="Proteomes" id="UP000000311"/>
    </source>
</evidence>
<feature type="non-terminal residue" evidence="1">
    <location>
        <position position="30"/>
    </location>
</feature>
<protein>
    <submittedName>
        <fullName evidence="1">Uncharacterized protein</fullName>
    </submittedName>
</protein>
<dbReference type="AlphaFoldDB" id="E2AAS4"/>
<evidence type="ECO:0000313" key="1">
    <source>
        <dbReference type="EMBL" id="EFN69465.1"/>
    </source>
</evidence>
<dbReference type="EMBL" id="GL438171">
    <property type="protein sequence ID" value="EFN69465.1"/>
    <property type="molecule type" value="Genomic_DNA"/>
</dbReference>
<keyword evidence="2" id="KW-1185">Reference proteome</keyword>
<feature type="non-terminal residue" evidence="1">
    <location>
        <position position="1"/>
    </location>
</feature>